<keyword evidence="6" id="KW-0119">Carbohydrate metabolism</keyword>
<proteinExistence type="inferred from homology"/>
<dbReference type="GO" id="GO:0008810">
    <property type="term" value="F:cellulase activity"/>
    <property type="evidence" value="ECO:0007669"/>
    <property type="project" value="UniProtKB-EC"/>
</dbReference>
<evidence type="ECO:0000259" key="10">
    <source>
        <dbReference type="Pfam" id="PF00759"/>
    </source>
</evidence>
<dbReference type="Gene3D" id="1.50.10.10">
    <property type="match status" value="1"/>
</dbReference>
<dbReference type="Pfam" id="PF00759">
    <property type="entry name" value="Glyco_hydro_9"/>
    <property type="match status" value="2"/>
</dbReference>
<dbReference type="InterPro" id="IPR012341">
    <property type="entry name" value="6hp_glycosidase-like_sf"/>
</dbReference>
<dbReference type="AlphaFoldDB" id="A0A7R9G1D8"/>
<feature type="region of interest" description="Disordered" evidence="9">
    <location>
        <begin position="186"/>
        <end position="228"/>
    </location>
</feature>
<keyword evidence="8" id="KW-0624">Polysaccharide degradation</keyword>
<feature type="domain" description="Glycoside hydrolase family 9" evidence="10">
    <location>
        <begin position="65"/>
        <end position="114"/>
    </location>
</feature>
<evidence type="ECO:0000256" key="7">
    <source>
        <dbReference type="ARBA" id="ARBA00023295"/>
    </source>
</evidence>
<feature type="compositionally biased region" description="Basic and acidic residues" evidence="9">
    <location>
        <begin position="186"/>
        <end position="205"/>
    </location>
</feature>
<evidence type="ECO:0000256" key="8">
    <source>
        <dbReference type="ARBA" id="ARBA00023326"/>
    </source>
</evidence>
<dbReference type="SUPFAM" id="SSF48208">
    <property type="entry name" value="Six-hairpin glycosidases"/>
    <property type="match status" value="1"/>
</dbReference>
<evidence type="ECO:0000256" key="1">
    <source>
        <dbReference type="ARBA" id="ARBA00000966"/>
    </source>
</evidence>
<dbReference type="EMBL" id="OC003437">
    <property type="protein sequence ID" value="CAD7263303.1"/>
    <property type="molecule type" value="Genomic_DNA"/>
</dbReference>
<evidence type="ECO:0000256" key="4">
    <source>
        <dbReference type="ARBA" id="ARBA00022801"/>
    </source>
</evidence>
<dbReference type="GO" id="GO:0030245">
    <property type="term" value="P:cellulose catabolic process"/>
    <property type="evidence" value="ECO:0007669"/>
    <property type="project" value="UniProtKB-KW"/>
</dbReference>
<evidence type="ECO:0000256" key="2">
    <source>
        <dbReference type="ARBA" id="ARBA00007072"/>
    </source>
</evidence>
<dbReference type="InterPro" id="IPR008928">
    <property type="entry name" value="6-hairpin_glycosidase_sf"/>
</dbReference>
<evidence type="ECO:0000256" key="3">
    <source>
        <dbReference type="ARBA" id="ARBA00012601"/>
    </source>
</evidence>
<keyword evidence="5" id="KW-0136">Cellulose degradation</keyword>
<evidence type="ECO:0000256" key="5">
    <source>
        <dbReference type="ARBA" id="ARBA00023001"/>
    </source>
</evidence>
<dbReference type="EC" id="3.2.1.4" evidence="3"/>
<dbReference type="InterPro" id="IPR001701">
    <property type="entry name" value="Glyco_hydro_9"/>
</dbReference>
<protein>
    <recommendedName>
        <fullName evidence="3">cellulase</fullName>
        <ecNumber evidence="3">3.2.1.4</ecNumber>
    </recommendedName>
</protein>
<evidence type="ECO:0000256" key="9">
    <source>
        <dbReference type="SAM" id="MobiDB-lite"/>
    </source>
</evidence>
<keyword evidence="7" id="KW-0326">Glycosidase</keyword>
<organism evidence="11">
    <name type="scientific">Timema shepardi</name>
    <name type="common">Walking stick</name>
    <dbReference type="NCBI Taxonomy" id="629360"/>
    <lineage>
        <taxon>Eukaryota</taxon>
        <taxon>Metazoa</taxon>
        <taxon>Ecdysozoa</taxon>
        <taxon>Arthropoda</taxon>
        <taxon>Hexapoda</taxon>
        <taxon>Insecta</taxon>
        <taxon>Pterygota</taxon>
        <taxon>Neoptera</taxon>
        <taxon>Polyneoptera</taxon>
        <taxon>Phasmatodea</taxon>
        <taxon>Timematodea</taxon>
        <taxon>Timematoidea</taxon>
        <taxon>Timematidae</taxon>
        <taxon>Timema</taxon>
    </lineage>
</organism>
<keyword evidence="4" id="KW-0378">Hydrolase</keyword>
<sequence>MILSSPIRLPPPDTVTQNTISGHHYLYFALNRKDKSIMLWPHLWLVAVPYVILVPLTTQAVDYDYERVLELSLLFYEAQRSGKLPSDNRVTWRGDSALEDRGQQGEDLTGGYYDGQFNHGLNALKWSADYFIKCHVSPNELYGQVGDFNLDHEFWGRPEELNMSRPAYKIDAQHPGIGKVELEEVNPHLRGERERERERKRDSGKPFRKNHPSSPDRDSNLDLPVLSG</sequence>
<comment type="similarity">
    <text evidence="2">Belongs to the glycosyl hydrolase 9 (cellulase E) family.</text>
</comment>
<feature type="domain" description="Glycoside hydrolase family 9" evidence="10">
    <location>
        <begin position="115"/>
        <end position="176"/>
    </location>
</feature>
<accession>A0A7R9G1D8</accession>
<name>A0A7R9G1D8_TIMSH</name>
<gene>
    <name evidence="11" type="ORF">TSIB3V08_LOCUS7383</name>
</gene>
<dbReference type="PANTHER" id="PTHR22298">
    <property type="entry name" value="ENDO-1,4-BETA-GLUCANASE"/>
    <property type="match status" value="1"/>
</dbReference>
<evidence type="ECO:0000313" key="11">
    <source>
        <dbReference type="EMBL" id="CAD7263303.1"/>
    </source>
</evidence>
<evidence type="ECO:0000256" key="6">
    <source>
        <dbReference type="ARBA" id="ARBA00023277"/>
    </source>
</evidence>
<reference evidence="11" key="1">
    <citation type="submission" date="2020-11" db="EMBL/GenBank/DDBJ databases">
        <authorList>
            <person name="Tran Van P."/>
        </authorList>
    </citation>
    <scope>NUCLEOTIDE SEQUENCE</scope>
</reference>
<comment type="catalytic activity">
    <reaction evidence="1">
        <text>Endohydrolysis of (1-&gt;4)-beta-D-glucosidic linkages in cellulose, lichenin and cereal beta-D-glucans.</text>
        <dbReference type="EC" id="3.2.1.4"/>
    </reaction>
</comment>